<dbReference type="KEGG" id="cta:CTA_0746"/>
<dbReference type="GO" id="GO:0016887">
    <property type="term" value="F:ATP hydrolysis activity"/>
    <property type="evidence" value="ECO:0007669"/>
    <property type="project" value="InterPro"/>
</dbReference>
<accession>A0A0H2X1I7</accession>
<dbReference type="PANTHER" id="PTHR43204">
    <property type="entry name" value="ABC TRANSPORTER I FAMILY MEMBER 6, CHLOROPLASTIC"/>
    <property type="match status" value="1"/>
</dbReference>
<proteinExistence type="inferred from homology"/>
<dbReference type="EMBL" id="CP000051">
    <property type="protein sequence ID" value="AAX50963.1"/>
    <property type="molecule type" value="Genomic_DNA"/>
</dbReference>
<dbReference type="InterPro" id="IPR003593">
    <property type="entry name" value="AAA+_ATPase"/>
</dbReference>
<keyword evidence="2" id="KW-0547">Nucleotide-binding</keyword>
<feature type="domain" description="ABC transporter" evidence="4">
    <location>
        <begin position="2"/>
        <end position="250"/>
    </location>
</feature>
<dbReference type="Proteomes" id="UP000002532">
    <property type="component" value="Chromosome"/>
</dbReference>
<evidence type="ECO:0000256" key="3">
    <source>
        <dbReference type="ARBA" id="ARBA00022840"/>
    </source>
</evidence>
<dbReference type="SMART" id="SM00382">
    <property type="entry name" value="AAA"/>
    <property type="match status" value="1"/>
</dbReference>
<keyword evidence="6" id="KW-1185">Reference proteome</keyword>
<dbReference type="GO" id="GO:0005524">
    <property type="term" value="F:ATP binding"/>
    <property type="evidence" value="ECO:0007669"/>
    <property type="project" value="UniProtKB-KW"/>
</dbReference>
<dbReference type="AlphaFoldDB" id="A0A0H2X1I7"/>
<dbReference type="SUPFAM" id="SSF52540">
    <property type="entry name" value="P-loop containing nucleoside triphosphate hydrolases"/>
    <property type="match status" value="1"/>
</dbReference>
<dbReference type="Gene3D" id="3.40.50.300">
    <property type="entry name" value="P-loop containing nucleotide triphosphate hydrolases"/>
    <property type="match status" value="1"/>
</dbReference>
<evidence type="ECO:0000256" key="1">
    <source>
        <dbReference type="ARBA" id="ARBA00006216"/>
    </source>
</evidence>
<dbReference type="InterPro" id="IPR027417">
    <property type="entry name" value="P-loop_NTPase"/>
</dbReference>
<dbReference type="Pfam" id="PF00005">
    <property type="entry name" value="ABC_tran"/>
    <property type="match status" value="1"/>
</dbReference>
<comment type="similarity">
    <text evidence="1">Belongs to the ABC transporter superfamily. Ycf16 family.</text>
</comment>
<sequence>MLHLCDVHVCCEEKKILEGLSLSIHPGELHIIMGPNGAGKSTLAKVLSGDESVEVSSGTMTLAGQDLLELSPEERAHAGMFISFQHPLEIPGVNNRIFLKEACNACRKARNQAVLDDAAFEELLTDLEEVYGFPGFHFFSNRNVNEGFSGGEKKKNELWQMLALEPKMVVLDEPDSGLDVDALKGICSVLQRYRQQHPETAFCIVTHNPRLGDLLQPDHVHILLNGRVVFSGDMHLMEELERKSYQELLDVVTQE</sequence>
<dbReference type="InterPro" id="IPR003439">
    <property type="entry name" value="ABC_transporter-like_ATP-bd"/>
</dbReference>
<dbReference type="CDD" id="cd03217">
    <property type="entry name" value="ABC_FeS_Assembly"/>
    <property type="match status" value="1"/>
</dbReference>
<organism evidence="5 6">
    <name type="scientific">Chlamydia trachomatis serovar A (strain ATCC VR-571B / DSM 19440 / HAR-13)</name>
    <dbReference type="NCBI Taxonomy" id="315277"/>
    <lineage>
        <taxon>Bacteria</taxon>
        <taxon>Pseudomonadati</taxon>
        <taxon>Chlamydiota</taxon>
        <taxon>Chlamydiia</taxon>
        <taxon>Chlamydiales</taxon>
        <taxon>Chlamydiaceae</taxon>
        <taxon>Chlamydia/Chlamydophila group</taxon>
        <taxon>Chlamydia</taxon>
    </lineage>
</organism>
<dbReference type="PANTHER" id="PTHR43204:SF1">
    <property type="entry name" value="ABC TRANSPORTER I FAMILY MEMBER 6, CHLOROPLASTIC"/>
    <property type="match status" value="1"/>
</dbReference>
<evidence type="ECO:0000259" key="4">
    <source>
        <dbReference type="PROSITE" id="PS50893"/>
    </source>
</evidence>
<reference evidence="5 6" key="1">
    <citation type="journal article" date="2005" name="Infect. Immun.">
        <title>Comparative genomic analysis of Chlamydia trachomatis oculotropic and genitotropic strains.</title>
        <authorList>
            <person name="Carlson J.H."/>
            <person name="Porcella S.F."/>
            <person name="McClarty G."/>
            <person name="Caldwell H.D."/>
        </authorList>
    </citation>
    <scope>NUCLEOTIDE SEQUENCE [LARGE SCALE GENOMIC DNA]</scope>
    <source>
        <strain evidence="6">ATCC VR-571B / DSM 19440 / HAR-13</strain>
    </source>
</reference>
<dbReference type="PROSITE" id="PS50893">
    <property type="entry name" value="ABC_TRANSPORTER_2"/>
    <property type="match status" value="1"/>
</dbReference>
<evidence type="ECO:0000313" key="5">
    <source>
        <dbReference type="EMBL" id="AAX50963.1"/>
    </source>
</evidence>
<protein>
    <submittedName>
        <fullName evidence="5">ABC transporter ATP-binding protein</fullName>
    </submittedName>
</protein>
<dbReference type="InterPro" id="IPR010230">
    <property type="entry name" value="FeS-cluster_ATPase_SufC"/>
</dbReference>
<dbReference type="NCBIfam" id="TIGR01978">
    <property type="entry name" value="sufC"/>
    <property type="match status" value="1"/>
</dbReference>
<dbReference type="RefSeq" id="WP_011324826.1">
    <property type="nucleotide sequence ID" value="NC_007429.1"/>
</dbReference>
<evidence type="ECO:0000313" key="6">
    <source>
        <dbReference type="Proteomes" id="UP000002532"/>
    </source>
</evidence>
<keyword evidence="3 5" id="KW-0067">ATP-binding</keyword>
<dbReference type="HOGENOM" id="CLU_000604_48_1_0"/>
<evidence type="ECO:0000256" key="2">
    <source>
        <dbReference type="ARBA" id="ARBA00022741"/>
    </source>
</evidence>
<name>A0A0H2X1I7_CHLTA</name>
<gene>
    <name evidence="5" type="ordered locus">CTA_0746</name>
</gene>